<protein>
    <submittedName>
        <fullName evidence="3">Putative membrane protein</fullName>
    </submittedName>
</protein>
<dbReference type="EMBL" id="FRXO01000001">
    <property type="protein sequence ID" value="SHO60062.1"/>
    <property type="molecule type" value="Genomic_DNA"/>
</dbReference>
<gene>
    <name evidence="3" type="ORF">SAMN02745172_00163</name>
</gene>
<reference evidence="3 4" key="1">
    <citation type="submission" date="2016-12" db="EMBL/GenBank/DDBJ databases">
        <authorList>
            <person name="Song W.-J."/>
            <person name="Kurnit D.M."/>
        </authorList>
    </citation>
    <scope>NUCLEOTIDE SEQUENCE [LARGE SCALE GENOMIC DNA]</scope>
    <source>
        <strain evidence="3 4">DSM 19599</strain>
    </source>
</reference>
<sequence>MKTTTRNAAARIAVALSLLATPALLAPVAATAAESATAAPTTQAFVDTAAPANKFEILSSQIALQKTTNPEIVAFAKKMIHDHTEIGTAFVAALAKSKTGLKPPAGLGPDIDATIARLKSETGVTFEKDYIAAQTAGHKAAVGLFKGYAEGGENPELKAFAAKTLPTIEMHYHMCMQLEKLKL</sequence>
<accession>A0A1M7Z5G6</accession>
<dbReference type="AlphaFoldDB" id="A0A1M7Z5G6"/>
<keyword evidence="1" id="KW-0732">Signal</keyword>
<dbReference type="Proteomes" id="UP000186406">
    <property type="component" value="Unassembled WGS sequence"/>
</dbReference>
<dbReference type="Pfam" id="PF13628">
    <property type="entry name" value="DUF4142"/>
    <property type="match status" value="1"/>
</dbReference>
<dbReference type="Gene3D" id="1.20.1260.10">
    <property type="match status" value="1"/>
</dbReference>
<evidence type="ECO:0000256" key="1">
    <source>
        <dbReference type="SAM" id="SignalP"/>
    </source>
</evidence>
<organism evidence="3 4">
    <name type="scientific">Pseudoxanthobacter soli DSM 19599</name>
    <dbReference type="NCBI Taxonomy" id="1123029"/>
    <lineage>
        <taxon>Bacteria</taxon>
        <taxon>Pseudomonadati</taxon>
        <taxon>Pseudomonadota</taxon>
        <taxon>Alphaproteobacteria</taxon>
        <taxon>Hyphomicrobiales</taxon>
        <taxon>Segnochrobactraceae</taxon>
        <taxon>Pseudoxanthobacter</taxon>
    </lineage>
</organism>
<dbReference type="RefSeq" id="WP_073625320.1">
    <property type="nucleotide sequence ID" value="NZ_FRXO01000001.1"/>
</dbReference>
<keyword evidence="4" id="KW-1185">Reference proteome</keyword>
<dbReference type="InterPro" id="IPR012347">
    <property type="entry name" value="Ferritin-like"/>
</dbReference>
<feature type="domain" description="DUF4142" evidence="2">
    <location>
        <begin position="41"/>
        <end position="178"/>
    </location>
</feature>
<dbReference type="PANTHER" id="PTHR38593">
    <property type="entry name" value="BLR2558 PROTEIN"/>
    <property type="match status" value="1"/>
</dbReference>
<dbReference type="OrthoDB" id="9101320at2"/>
<proteinExistence type="predicted"/>
<evidence type="ECO:0000313" key="3">
    <source>
        <dbReference type="EMBL" id="SHO60062.1"/>
    </source>
</evidence>
<dbReference type="STRING" id="1123029.SAMN02745172_00163"/>
<evidence type="ECO:0000259" key="2">
    <source>
        <dbReference type="Pfam" id="PF13628"/>
    </source>
</evidence>
<dbReference type="PANTHER" id="PTHR38593:SF1">
    <property type="entry name" value="BLR2558 PROTEIN"/>
    <property type="match status" value="1"/>
</dbReference>
<dbReference type="InterPro" id="IPR025419">
    <property type="entry name" value="DUF4142"/>
</dbReference>
<feature type="chain" id="PRO_5013382935" evidence="1">
    <location>
        <begin position="26"/>
        <end position="183"/>
    </location>
</feature>
<feature type="signal peptide" evidence="1">
    <location>
        <begin position="1"/>
        <end position="25"/>
    </location>
</feature>
<name>A0A1M7Z5G6_9HYPH</name>
<evidence type="ECO:0000313" key="4">
    <source>
        <dbReference type="Proteomes" id="UP000186406"/>
    </source>
</evidence>